<dbReference type="InterPro" id="IPR035068">
    <property type="entry name" value="TldD/PmbA_N"/>
</dbReference>
<dbReference type="PANTHER" id="PTHR43421:SF1">
    <property type="entry name" value="METALLOPROTEASE PMBA"/>
    <property type="match status" value="1"/>
</dbReference>
<comment type="caution">
    <text evidence="5">The sequence shown here is derived from an EMBL/GenBank/DDBJ whole genome shotgun (WGS) entry which is preliminary data.</text>
</comment>
<dbReference type="InterPro" id="IPR045569">
    <property type="entry name" value="Metalloprtase-TldD/E_C"/>
</dbReference>
<evidence type="ECO:0000259" key="3">
    <source>
        <dbReference type="Pfam" id="PF19289"/>
    </source>
</evidence>
<evidence type="ECO:0000259" key="4">
    <source>
        <dbReference type="Pfam" id="PF19290"/>
    </source>
</evidence>
<dbReference type="Pfam" id="PF01523">
    <property type="entry name" value="PmbA_TldD_1st"/>
    <property type="match status" value="1"/>
</dbReference>
<name>A0A9D1FXY5_9FIRM</name>
<evidence type="ECO:0000313" key="5">
    <source>
        <dbReference type="EMBL" id="HIS91531.1"/>
    </source>
</evidence>
<dbReference type="Proteomes" id="UP000824140">
    <property type="component" value="Unassembled WGS sequence"/>
</dbReference>
<dbReference type="InterPro" id="IPR047657">
    <property type="entry name" value="PmbA"/>
</dbReference>
<organism evidence="5 6">
    <name type="scientific">Candidatus Alectryocaccomicrobium excrementavium</name>
    <dbReference type="NCBI Taxonomy" id="2840668"/>
    <lineage>
        <taxon>Bacteria</taxon>
        <taxon>Bacillati</taxon>
        <taxon>Bacillota</taxon>
        <taxon>Clostridia</taxon>
        <taxon>Candidatus Alectryocaccomicrobium</taxon>
    </lineage>
</organism>
<dbReference type="SUPFAM" id="SSF111283">
    <property type="entry name" value="Putative modulator of DNA gyrase, PmbA/TldD"/>
    <property type="match status" value="1"/>
</dbReference>
<evidence type="ECO:0000259" key="2">
    <source>
        <dbReference type="Pfam" id="PF01523"/>
    </source>
</evidence>
<accession>A0A9D1FXY5</accession>
<dbReference type="InterPro" id="IPR002510">
    <property type="entry name" value="Metalloprtase-TldD/E_N"/>
</dbReference>
<dbReference type="GO" id="GO:0006508">
    <property type="term" value="P:proteolysis"/>
    <property type="evidence" value="ECO:0007669"/>
    <property type="project" value="InterPro"/>
</dbReference>
<reference evidence="5" key="2">
    <citation type="journal article" date="2021" name="PeerJ">
        <title>Extensive microbial diversity within the chicken gut microbiome revealed by metagenomics and culture.</title>
        <authorList>
            <person name="Gilroy R."/>
            <person name="Ravi A."/>
            <person name="Getino M."/>
            <person name="Pursley I."/>
            <person name="Horton D.L."/>
            <person name="Alikhan N.F."/>
            <person name="Baker D."/>
            <person name="Gharbi K."/>
            <person name="Hall N."/>
            <person name="Watson M."/>
            <person name="Adriaenssens E.M."/>
            <person name="Foster-Nyarko E."/>
            <person name="Jarju S."/>
            <person name="Secka A."/>
            <person name="Antonio M."/>
            <person name="Oren A."/>
            <person name="Chaudhuri R.R."/>
            <person name="La Ragione R."/>
            <person name="Hildebrand F."/>
            <person name="Pallen M.J."/>
        </authorList>
    </citation>
    <scope>NUCLEOTIDE SEQUENCE</scope>
    <source>
        <strain evidence="5">13766</strain>
    </source>
</reference>
<comment type="similarity">
    <text evidence="1">Belongs to the peptidase U62 family.</text>
</comment>
<dbReference type="Pfam" id="PF19290">
    <property type="entry name" value="PmbA_TldD_2nd"/>
    <property type="match status" value="1"/>
</dbReference>
<dbReference type="Gene3D" id="3.30.2290.10">
    <property type="entry name" value="PmbA/TldD superfamily"/>
    <property type="match status" value="1"/>
</dbReference>
<feature type="domain" description="Metalloprotease TldD/E N-terminal" evidence="2">
    <location>
        <begin position="22"/>
        <end position="81"/>
    </location>
</feature>
<proteinExistence type="inferred from homology"/>
<dbReference type="GO" id="GO:0005829">
    <property type="term" value="C:cytosol"/>
    <property type="evidence" value="ECO:0007669"/>
    <property type="project" value="TreeGrafter"/>
</dbReference>
<sequence>MDRQAFIDKLFARAQSEGFEAYEVYCVKGDSFDVSVFGGEIVDYTVSESMGLGFRALSGGKMGYASTQALDDDAVEFLIDGVKDSAAFIENDDPQFIYGGGEEYAAVENYSPALADVEPAQKIALARELEKAALAQDPRIQRVDGCSVMTEASECVIRNSRGLNLISHTNVALAYVAPVAEEDGRVNVGMKFQMEQEFDALDAQGIAKAAVEKALSGLAAEQPASRTCAIAFQNLAAASLLGVFASIFSAEAAQKGLSLLKGREGEAIASAAVTIVDDPHRPHSVASKPFDGEGVPTRKKNVVEKGVLKTLLHNLTTAAKQGVATTGNAARGYASAVGVAPTNFYIAPSEENVEAMLARMGEGFLITEISGLHAGANQISGDFSLLAKGYAVHDGKKAEAVKQITVAGNFFEVLKDVVAVASDLEFGLPGGCLVGSPTVWVKALSVAGK</sequence>
<feature type="domain" description="Metalloprotease TldD/E C-terminal" evidence="3">
    <location>
        <begin position="226"/>
        <end position="448"/>
    </location>
</feature>
<evidence type="ECO:0000313" key="6">
    <source>
        <dbReference type="Proteomes" id="UP000824140"/>
    </source>
</evidence>
<dbReference type="InterPro" id="IPR036059">
    <property type="entry name" value="TldD/PmbA_sf"/>
</dbReference>
<dbReference type="PANTHER" id="PTHR43421">
    <property type="entry name" value="METALLOPROTEASE PMBA"/>
    <property type="match status" value="1"/>
</dbReference>
<protein>
    <submittedName>
        <fullName evidence="5">TldD/PmbA family protein</fullName>
    </submittedName>
</protein>
<reference evidence="5" key="1">
    <citation type="submission" date="2020-10" db="EMBL/GenBank/DDBJ databases">
        <authorList>
            <person name="Gilroy R."/>
        </authorList>
    </citation>
    <scope>NUCLEOTIDE SEQUENCE</scope>
    <source>
        <strain evidence="5">13766</strain>
    </source>
</reference>
<dbReference type="AlphaFoldDB" id="A0A9D1FXY5"/>
<evidence type="ECO:0000256" key="1">
    <source>
        <dbReference type="ARBA" id="ARBA00005836"/>
    </source>
</evidence>
<feature type="domain" description="Metalloprotease TldD/E central" evidence="4">
    <location>
        <begin position="114"/>
        <end position="218"/>
    </location>
</feature>
<dbReference type="Pfam" id="PF19289">
    <property type="entry name" value="PmbA_TldD_3rd"/>
    <property type="match status" value="1"/>
</dbReference>
<dbReference type="EMBL" id="DVJN01000013">
    <property type="protein sequence ID" value="HIS91531.1"/>
    <property type="molecule type" value="Genomic_DNA"/>
</dbReference>
<gene>
    <name evidence="5" type="ORF">IAA84_00785</name>
</gene>
<dbReference type="GO" id="GO:0008237">
    <property type="term" value="F:metallopeptidase activity"/>
    <property type="evidence" value="ECO:0007669"/>
    <property type="project" value="InterPro"/>
</dbReference>
<dbReference type="InterPro" id="IPR045570">
    <property type="entry name" value="Metalloprtase-TldD/E_cen_dom"/>
</dbReference>